<dbReference type="SUPFAM" id="SSF50969">
    <property type="entry name" value="YVTN repeat-like/Quinoprotein amine dehydrogenase"/>
    <property type="match status" value="1"/>
</dbReference>
<sequence length="356" mass="40135">MPRRRALPPHRRATATAMPPANLSISAPSAAAAPPPPLYLRRRPLIAAAALLFLLVIVVLAAAHPYGYAPWLANAAPAALLRRPVSTTFYSFDLLREYPHDPYAFTQGLLYGGNDTFFESTGLYHRSSVRRVDLKTGKVLVQHEMDGRLFGEGLTLLNDKLFQVVWMKNQGFIYDRHNFSKRESFTHKMSDGWGLATDGKVLFGSDGTSRLYQLDPKSIQVMKTVTVKYQDNEVPYLNELEYINGEVWANVWQTDCIARVSHEDGLVVGWIFLHELRQHLWNSGNTEIDVLNGIAWDEENQRLFGSSDHGAVANPIQWLAVTGKLWPKIYEIKLRPVDGPQDGSVEKLCPKASFYR</sequence>
<dbReference type="eggNOG" id="ENOG502QUQC">
    <property type="taxonomic scope" value="Eukaryota"/>
</dbReference>
<reference evidence="1" key="1">
    <citation type="submission" date="2015-04" db="UniProtKB">
        <authorList>
            <consortium name="EnsemblPlants"/>
        </authorList>
    </citation>
    <scope>IDENTIFICATION</scope>
    <source>
        <strain evidence="1">SL10</strain>
    </source>
</reference>
<evidence type="ECO:0000313" key="1">
    <source>
        <dbReference type="EnsemblPlants" id="ONIVA06G00200.2"/>
    </source>
</evidence>
<dbReference type="InterPro" id="IPR011044">
    <property type="entry name" value="Quino_amine_DH_bsu"/>
</dbReference>
<dbReference type="EnsemblPlants" id="ONIVA06G00200.2">
    <property type="protein sequence ID" value="ONIVA06G00200.2"/>
    <property type="gene ID" value="ONIVA06G00200"/>
</dbReference>
<dbReference type="STRING" id="4536.A0A0E0HJK8"/>
<name>A0A0E0HJK8_ORYNI</name>
<organism evidence="1">
    <name type="scientific">Oryza nivara</name>
    <name type="common">Indian wild rice</name>
    <name type="synonym">Oryza sativa f. spontanea</name>
    <dbReference type="NCBI Taxonomy" id="4536"/>
    <lineage>
        <taxon>Eukaryota</taxon>
        <taxon>Viridiplantae</taxon>
        <taxon>Streptophyta</taxon>
        <taxon>Embryophyta</taxon>
        <taxon>Tracheophyta</taxon>
        <taxon>Spermatophyta</taxon>
        <taxon>Magnoliopsida</taxon>
        <taxon>Liliopsida</taxon>
        <taxon>Poales</taxon>
        <taxon>Poaceae</taxon>
        <taxon>BOP clade</taxon>
        <taxon>Oryzoideae</taxon>
        <taxon>Oryzeae</taxon>
        <taxon>Oryzinae</taxon>
        <taxon>Oryza</taxon>
    </lineage>
</organism>
<evidence type="ECO:0000313" key="2">
    <source>
        <dbReference type="Proteomes" id="UP000006591"/>
    </source>
</evidence>
<dbReference type="Gramene" id="ONIVA06G00200.2">
    <property type="protein sequence ID" value="ONIVA06G00200.2"/>
    <property type="gene ID" value="ONIVA06G00200"/>
</dbReference>
<dbReference type="OMA" id="NDKLFQV"/>
<evidence type="ECO:0008006" key="3">
    <source>
        <dbReference type="Google" id="ProtNLM"/>
    </source>
</evidence>
<dbReference type="Pfam" id="PF05096">
    <property type="entry name" value="Glu_cyclase_2"/>
    <property type="match status" value="1"/>
</dbReference>
<keyword evidence="2" id="KW-1185">Reference proteome</keyword>
<dbReference type="HOGENOM" id="CLU_060272_1_0_1"/>
<dbReference type="InterPro" id="IPR007788">
    <property type="entry name" value="QCT"/>
</dbReference>
<dbReference type="AlphaFoldDB" id="A0A0E0HJK8"/>
<dbReference type="PANTHER" id="PTHR31270">
    <property type="entry name" value="GLUTAMINYL-PEPTIDE CYCLOTRANSFERASE"/>
    <property type="match status" value="1"/>
</dbReference>
<dbReference type="PANTHER" id="PTHR31270:SF1">
    <property type="entry name" value="GLUTAMINYL-PEPTIDE CYCLOTRANSFERASE"/>
    <property type="match status" value="1"/>
</dbReference>
<protein>
    <recommendedName>
        <fullName evidence="3">Glutamine cyclotransferase</fullName>
    </recommendedName>
</protein>
<reference evidence="1" key="2">
    <citation type="submission" date="2018-04" db="EMBL/GenBank/DDBJ databases">
        <title>OnivRS2 (Oryza nivara Reference Sequence Version 2).</title>
        <authorList>
            <person name="Zhang J."/>
            <person name="Kudrna D."/>
            <person name="Lee S."/>
            <person name="Talag J."/>
            <person name="Rajasekar S."/>
            <person name="Welchert J."/>
            <person name="Hsing Y.-I."/>
            <person name="Wing R.A."/>
        </authorList>
    </citation>
    <scope>NUCLEOTIDE SEQUENCE [LARGE SCALE GENOMIC DNA]</scope>
    <source>
        <strain evidence="1">SL10</strain>
    </source>
</reference>
<dbReference type="GO" id="GO:0016603">
    <property type="term" value="F:glutaminyl-peptide cyclotransferase activity"/>
    <property type="evidence" value="ECO:0007669"/>
    <property type="project" value="InterPro"/>
</dbReference>
<dbReference type="Proteomes" id="UP000006591">
    <property type="component" value="Chromosome 6"/>
</dbReference>
<proteinExistence type="predicted"/>
<accession>A0A0E0HJK8</accession>